<dbReference type="SUPFAM" id="SSF140731">
    <property type="entry name" value="PA2201 C-terminal domain-like"/>
    <property type="match status" value="1"/>
</dbReference>
<reference evidence="3 4" key="1">
    <citation type="submission" date="2018-08" db="EMBL/GenBank/DDBJ databases">
        <title>Comamonas testosteroni strain SWCO2.</title>
        <authorList>
            <person name="Jiang N."/>
            <person name="Zhang X.Z."/>
        </authorList>
    </citation>
    <scope>NUCLEOTIDE SEQUENCE [LARGE SCALE GENOMIC DNA]</scope>
    <source>
        <strain evidence="3 4">SWCO2</strain>
    </source>
</reference>
<comment type="caution">
    <text evidence="3">The sequence shown here is derived from an EMBL/GenBank/DDBJ whole genome shotgun (WGS) entry which is preliminary data.</text>
</comment>
<dbReference type="SUPFAM" id="SSF140486">
    <property type="entry name" value="PA2201 N-terminal domain-like"/>
    <property type="match status" value="1"/>
</dbReference>
<feature type="domain" description="PoNi N-terminal" evidence="2">
    <location>
        <begin position="7"/>
        <end position="129"/>
    </location>
</feature>
<feature type="domain" description="PoNi C-terminal" evidence="1">
    <location>
        <begin position="177"/>
        <end position="280"/>
    </location>
</feature>
<dbReference type="OrthoDB" id="8576337at2"/>
<dbReference type="AlphaFoldDB" id="A0A373FKS4"/>
<evidence type="ECO:0000259" key="1">
    <source>
        <dbReference type="Pfam" id="PF08929"/>
    </source>
</evidence>
<organism evidence="3 4">
    <name type="scientific">Comamonas testosteroni</name>
    <name type="common">Pseudomonas testosteroni</name>
    <dbReference type="NCBI Taxonomy" id="285"/>
    <lineage>
        <taxon>Bacteria</taxon>
        <taxon>Pseudomonadati</taxon>
        <taxon>Pseudomonadota</taxon>
        <taxon>Betaproteobacteria</taxon>
        <taxon>Burkholderiales</taxon>
        <taxon>Comamonadaceae</taxon>
        <taxon>Comamonas</taxon>
    </lineage>
</organism>
<gene>
    <name evidence="3" type="ORF">DZC30_12750</name>
</gene>
<accession>A0A373FKS4</accession>
<dbReference type="InterPro" id="IPR015025">
    <property type="entry name" value="PoNi_C"/>
</dbReference>
<dbReference type="Gene3D" id="1.10.3920.10">
    <property type="entry name" value="PA2201 C-terminal domain-like"/>
    <property type="match status" value="1"/>
</dbReference>
<evidence type="ECO:0000259" key="2">
    <source>
        <dbReference type="Pfam" id="PF20734"/>
    </source>
</evidence>
<dbReference type="Pfam" id="PF08929">
    <property type="entry name" value="PoNi_C"/>
    <property type="match status" value="1"/>
</dbReference>
<dbReference type="InterPro" id="IPR028983">
    <property type="entry name" value="PA2201-like_C"/>
</dbReference>
<dbReference type="Pfam" id="PF20734">
    <property type="entry name" value="PA2201_N"/>
    <property type="match status" value="1"/>
</dbReference>
<dbReference type="EMBL" id="QURR01000014">
    <property type="protein sequence ID" value="RGE44736.1"/>
    <property type="molecule type" value="Genomic_DNA"/>
</dbReference>
<sequence>MTQTFQHRGQLAAASAEWAKIPLTGLTPRRALNLADKKADWKSAVSALKRFAHSDEYKDPLDDSDAYVTLTNYGKWQEMGEEARWLLIYGIDLGLSGDVLRPIYQEVAALYCDMGALHQQATIGMTQETGKDYGVPAPIQTRTNDYRIAVTLLSLASLLDAQDDVPAIVEHALAFDTDQLLDYLSAGGLQLQEVSEELFHKRPYGGMRPFFDQIEALPDPLVPYLQTQYTEFFKLSPKQQKKGGQWLGTGGWALEVGALAVLYGWDDAALRSCARYPADLVDYARSRMARQAEQPSADL</sequence>
<keyword evidence="4" id="KW-1185">Reference proteome</keyword>
<evidence type="ECO:0000313" key="4">
    <source>
        <dbReference type="Proteomes" id="UP000261948"/>
    </source>
</evidence>
<dbReference type="Gene3D" id="1.20.1440.70">
    <property type="entry name" value="PA2201 N-terminal domain-like"/>
    <property type="match status" value="1"/>
</dbReference>
<name>A0A373FKS4_COMTE</name>
<protein>
    <submittedName>
        <fullName evidence="3">DUF1911 domain-containing protein</fullName>
    </submittedName>
</protein>
<dbReference type="InterPro" id="IPR048852">
    <property type="entry name" value="PoNi_N_2"/>
</dbReference>
<dbReference type="Proteomes" id="UP000261948">
    <property type="component" value="Unassembled WGS sequence"/>
</dbReference>
<proteinExistence type="predicted"/>
<evidence type="ECO:0000313" key="3">
    <source>
        <dbReference type="EMBL" id="RGE44736.1"/>
    </source>
</evidence>
<dbReference type="InterPro" id="IPR028997">
    <property type="entry name" value="PA2201-like_N"/>
</dbReference>